<keyword evidence="11" id="KW-1208">Phospholipid metabolism</keyword>
<gene>
    <name evidence="13" type="ORF">SAMN05660429_02590</name>
</gene>
<dbReference type="GO" id="GO:0005524">
    <property type="term" value="F:ATP binding"/>
    <property type="evidence" value="ECO:0007669"/>
    <property type="project" value="UniProtKB-KW"/>
</dbReference>
<keyword evidence="8" id="KW-0460">Magnesium</keyword>
<keyword evidence="6 13" id="KW-0418">Kinase</keyword>
<dbReference type="InterPro" id="IPR045540">
    <property type="entry name" value="YegS/DAGK_C"/>
</dbReference>
<dbReference type="Gene3D" id="2.60.200.40">
    <property type="match status" value="1"/>
</dbReference>
<dbReference type="NCBIfam" id="TIGR00147">
    <property type="entry name" value="YegS/Rv2252/BmrU family lipid kinase"/>
    <property type="match status" value="1"/>
</dbReference>
<dbReference type="GO" id="GO:0008654">
    <property type="term" value="P:phospholipid biosynthetic process"/>
    <property type="evidence" value="ECO:0007669"/>
    <property type="project" value="UniProtKB-KW"/>
</dbReference>
<evidence type="ECO:0000259" key="12">
    <source>
        <dbReference type="PROSITE" id="PS50146"/>
    </source>
</evidence>
<dbReference type="PROSITE" id="PS50146">
    <property type="entry name" value="DAGK"/>
    <property type="match status" value="1"/>
</dbReference>
<dbReference type="SUPFAM" id="SSF111331">
    <property type="entry name" value="NAD kinase/diacylglycerol kinase-like"/>
    <property type="match status" value="1"/>
</dbReference>
<reference evidence="13 14" key="1">
    <citation type="submission" date="2016-10" db="EMBL/GenBank/DDBJ databases">
        <authorList>
            <person name="de Groot N.N."/>
        </authorList>
    </citation>
    <scope>NUCLEOTIDE SEQUENCE [LARGE SCALE GENOMIC DNA]</scope>
    <source>
        <strain evidence="13 14">DSM 19706</strain>
    </source>
</reference>
<dbReference type="Pfam" id="PF19279">
    <property type="entry name" value="YegS_C"/>
    <property type="match status" value="1"/>
</dbReference>
<evidence type="ECO:0000256" key="2">
    <source>
        <dbReference type="ARBA" id="ARBA00022516"/>
    </source>
</evidence>
<keyword evidence="4" id="KW-0479">Metal-binding</keyword>
<dbReference type="EMBL" id="FOHK01000013">
    <property type="protein sequence ID" value="SET75236.1"/>
    <property type="molecule type" value="Genomic_DNA"/>
</dbReference>
<keyword evidence="10" id="KW-0594">Phospholipid biosynthesis</keyword>
<keyword evidence="9" id="KW-0443">Lipid metabolism</keyword>
<proteinExistence type="predicted"/>
<dbReference type="SMART" id="SM00046">
    <property type="entry name" value="DAGKc"/>
    <property type="match status" value="1"/>
</dbReference>
<keyword evidence="2" id="KW-0444">Lipid biosynthesis</keyword>
<dbReference type="GO" id="GO:0016301">
    <property type="term" value="F:kinase activity"/>
    <property type="evidence" value="ECO:0007669"/>
    <property type="project" value="UniProtKB-KW"/>
</dbReference>
<sequence length="314" mass="33509">MASVKTSSLAKIIDYRSFNMANPRLILNGKKAGLALVRQAIFFARESVDIDVRVTFEAGDVERFVCEAVAEGVTRIIAGGGDGTVNEVVNALMKTKNNFVEVGIFPLGTANDFARSLAIPEDLGQALTLAATASVHDVDTVQINDDYFLNVASCGFGAEVTANTPVALKNFLGGGAYTLSGLVQALNFTPFKGKITFDECQIEDEVIVAALCNGRQAGGGQLLAPDAKINDGLIDVVSMSAFALQDINQVVSALLDNKESNAVIKRFQTAALHWQSESAISVNLDGEPRQYREARVSVHHKALKLALPSHCPLI</sequence>
<dbReference type="NCBIfam" id="NF009602">
    <property type="entry name" value="PRK13054.1"/>
    <property type="match status" value="1"/>
</dbReference>
<dbReference type="InterPro" id="IPR050187">
    <property type="entry name" value="Lipid_Phosphate_FormReg"/>
</dbReference>
<evidence type="ECO:0000256" key="10">
    <source>
        <dbReference type="ARBA" id="ARBA00023209"/>
    </source>
</evidence>
<name>A0A1I0GVM8_THASX</name>
<organism evidence="13 14">
    <name type="scientific">Thalassotalea agarivorans</name>
    <name type="common">Thalassomonas agarivorans</name>
    <dbReference type="NCBI Taxonomy" id="349064"/>
    <lineage>
        <taxon>Bacteria</taxon>
        <taxon>Pseudomonadati</taxon>
        <taxon>Pseudomonadota</taxon>
        <taxon>Gammaproteobacteria</taxon>
        <taxon>Alteromonadales</taxon>
        <taxon>Colwelliaceae</taxon>
        <taxon>Thalassotalea</taxon>
    </lineage>
</organism>
<evidence type="ECO:0000256" key="3">
    <source>
        <dbReference type="ARBA" id="ARBA00022679"/>
    </source>
</evidence>
<evidence type="ECO:0000256" key="7">
    <source>
        <dbReference type="ARBA" id="ARBA00022840"/>
    </source>
</evidence>
<feature type="domain" description="DAGKc" evidence="12">
    <location>
        <begin position="18"/>
        <end position="147"/>
    </location>
</feature>
<evidence type="ECO:0000256" key="9">
    <source>
        <dbReference type="ARBA" id="ARBA00023098"/>
    </source>
</evidence>
<dbReference type="Pfam" id="PF00781">
    <property type="entry name" value="DAGK_cat"/>
    <property type="match status" value="1"/>
</dbReference>
<keyword evidence="7" id="KW-0067">ATP-binding</keyword>
<evidence type="ECO:0000256" key="8">
    <source>
        <dbReference type="ARBA" id="ARBA00022842"/>
    </source>
</evidence>
<accession>A0A1I0GVM8</accession>
<dbReference type="InterPro" id="IPR017438">
    <property type="entry name" value="ATP-NAD_kinase_N"/>
</dbReference>
<dbReference type="AlphaFoldDB" id="A0A1I0GVM8"/>
<evidence type="ECO:0000256" key="4">
    <source>
        <dbReference type="ARBA" id="ARBA00022723"/>
    </source>
</evidence>
<protein>
    <submittedName>
        <fullName evidence="13">Lipid kinase YegS</fullName>
    </submittedName>
</protein>
<comment type="cofactor">
    <cofactor evidence="1">
        <name>Mg(2+)</name>
        <dbReference type="ChEBI" id="CHEBI:18420"/>
    </cofactor>
</comment>
<keyword evidence="3" id="KW-0808">Transferase</keyword>
<dbReference type="InterPro" id="IPR016064">
    <property type="entry name" value="NAD/diacylglycerol_kinase_sf"/>
</dbReference>
<evidence type="ECO:0000313" key="13">
    <source>
        <dbReference type="EMBL" id="SET75236.1"/>
    </source>
</evidence>
<keyword evidence="5" id="KW-0547">Nucleotide-binding</keyword>
<dbReference type="STRING" id="349064.SAMN05660429_02590"/>
<evidence type="ECO:0000256" key="11">
    <source>
        <dbReference type="ARBA" id="ARBA00023264"/>
    </source>
</evidence>
<dbReference type="Proteomes" id="UP000199308">
    <property type="component" value="Unassembled WGS sequence"/>
</dbReference>
<keyword evidence="14" id="KW-1185">Reference proteome</keyword>
<dbReference type="PANTHER" id="PTHR12358:SF106">
    <property type="entry name" value="LIPID KINASE YEGS"/>
    <property type="match status" value="1"/>
</dbReference>
<dbReference type="Gene3D" id="3.40.50.10330">
    <property type="entry name" value="Probable inorganic polyphosphate/atp-NAD kinase, domain 1"/>
    <property type="match status" value="1"/>
</dbReference>
<dbReference type="InterPro" id="IPR001206">
    <property type="entry name" value="Diacylglycerol_kinase_cat_dom"/>
</dbReference>
<dbReference type="InterPro" id="IPR005218">
    <property type="entry name" value="Diacylglycerol/lipid_kinase"/>
</dbReference>
<evidence type="ECO:0000256" key="6">
    <source>
        <dbReference type="ARBA" id="ARBA00022777"/>
    </source>
</evidence>
<dbReference type="GO" id="GO:0046872">
    <property type="term" value="F:metal ion binding"/>
    <property type="evidence" value="ECO:0007669"/>
    <property type="project" value="UniProtKB-KW"/>
</dbReference>
<dbReference type="GO" id="GO:0005886">
    <property type="term" value="C:plasma membrane"/>
    <property type="evidence" value="ECO:0007669"/>
    <property type="project" value="TreeGrafter"/>
</dbReference>
<evidence type="ECO:0000256" key="5">
    <source>
        <dbReference type="ARBA" id="ARBA00022741"/>
    </source>
</evidence>
<dbReference type="PANTHER" id="PTHR12358">
    <property type="entry name" value="SPHINGOSINE KINASE"/>
    <property type="match status" value="1"/>
</dbReference>
<evidence type="ECO:0000256" key="1">
    <source>
        <dbReference type="ARBA" id="ARBA00001946"/>
    </source>
</evidence>
<evidence type="ECO:0000313" key="14">
    <source>
        <dbReference type="Proteomes" id="UP000199308"/>
    </source>
</evidence>